<protein>
    <submittedName>
        <fullName evidence="1">Uncharacterized protein</fullName>
    </submittedName>
</protein>
<name>A0A8X6GZ83_TRICU</name>
<dbReference type="Proteomes" id="UP000887116">
    <property type="component" value="Unassembled WGS sequence"/>
</dbReference>
<comment type="caution">
    <text evidence="1">The sequence shown here is derived from an EMBL/GenBank/DDBJ whole genome shotgun (WGS) entry which is preliminary data.</text>
</comment>
<gene>
    <name evidence="1" type="ORF">TNCT_315551</name>
</gene>
<proteinExistence type="predicted"/>
<keyword evidence="2" id="KW-1185">Reference proteome</keyword>
<sequence>MTIWQHTSEPSSMQNIVPYRYVSLGTNRFVYAFYSTILWTKSSRILPGVPISRHNLTAKSLNKLKSLSDFIQERCVCWGHAFGCEILWSAERVATCTF</sequence>
<accession>A0A8X6GZ83</accession>
<evidence type="ECO:0000313" key="1">
    <source>
        <dbReference type="EMBL" id="GFR14042.1"/>
    </source>
</evidence>
<reference evidence="1" key="1">
    <citation type="submission" date="2020-07" db="EMBL/GenBank/DDBJ databases">
        <title>Multicomponent nature underlies the extraordinary mechanical properties of spider dragline silk.</title>
        <authorList>
            <person name="Kono N."/>
            <person name="Nakamura H."/>
            <person name="Mori M."/>
            <person name="Yoshida Y."/>
            <person name="Ohtoshi R."/>
            <person name="Malay A.D."/>
            <person name="Moran D.A.P."/>
            <person name="Tomita M."/>
            <person name="Numata K."/>
            <person name="Arakawa K."/>
        </authorList>
    </citation>
    <scope>NUCLEOTIDE SEQUENCE</scope>
</reference>
<evidence type="ECO:0000313" key="2">
    <source>
        <dbReference type="Proteomes" id="UP000887116"/>
    </source>
</evidence>
<dbReference type="AlphaFoldDB" id="A0A8X6GZ83"/>
<organism evidence="1 2">
    <name type="scientific">Trichonephila clavata</name>
    <name type="common">Joro spider</name>
    <name type="synonym">Nephila clavata</name>
    <dbReference type="NCBI Taxonomy" id="2740835"/>
    <lineage>
        <taxon>Eukaryota</taxon>
        <taxon>Metazoa</taxon>
        <taxon>Ecdysozoa</taxon>
        <taxon>Arthropoda</taxon>
        <taxon>Chelicerata</taxon>
        <taxon>Arachnida</taxon>
        <taxon>Araneae</taxon>
        <taxon>Araneomorphae</taxon>
        <taxon>Entelegynae</taxon>
        <taxon>Araneoidea</taxon>
        <taxon>Nephilidae</taxon>
        <taxon>Trichonephila</taxon>
    </lineage>
</organism>
<dbReference type="EMBL" id="BMAO01017203">
    <property type="protein sequence ID" value="GFR14042.1"/>
    <property type="molecule type" value="Genomic_DNA"/>
</dbReference>